<dbReference type="NCBIfam" id="TIGR02543">
    <property type="entry name" value="List_Bact_rpt"/>
    <property type="match status" value="3"/>
</dbReference>
<dbReference type="NCBIfam" id="TIGR01167">
    <property type="entry name" value="LPXTG_anchor"/>
    <property type="match status" value="1"/>
</dbReference>
<keyword evidence="3" id="KW-1133">Transmembrane helix</keyword>
<dbReference type="InterPro" id="IPR005046">
    <property type="entry name" value="DUF285"/>
</dbReference>
<name>A0A1E5GB49_9ENTE</name>
<comment type="subcellular location">
    <subcellularLocation>
        <location evidence="1">Cell envelope</location>
    </subcellularLocation>
</comment>
<dbReference type="NCBIfam" id="TIGR02167">
    <property type="entry name" value="Liste_lipo_26"/>
    <property type="match status" value="2"/>
</dbReference>
<dbReference type="OrthoDB" id="2195281at2"/>
<feature type="region of interest" description="Disordered" evidence="2">
    <location>
        <begin position="525"/>
        <end position="545"/>
    </location>
</feature>
<gene>
    <name evidence="5" type="ORF">BCR25_09925</name>
</gene>
<feature type="compositionally biased region" description="Basic and acidic residues" evidence="2">
    <location>
        <begin position="525"/>
        <end position="539"/>
    </location>
</feature>
<dbReference type="Gene3D" id="3.80.10.10">
    <property type="entry name" value="Ribonuclease Inhibitor"/>
    <property type="match status" value="1"/>
</dbReference>
<keyword evidence="3" id="KW-0812">Transmembrane</keyword>
<keyword evidence="3" id="KW-0472">Membrane</keyword>
<dbReference type="RefSeq" id="WP_069664568.1">
    <property type="nucleotide sequence ID" value="NZ_JBHUJJ010000001.1"/>
</dbReference>
<keyword evidence="6" id="KW-1185">Reference proteome</keyword>
<feature type="chain" id="PRO_5009177238" description="Gram-positive cocci surface proteins LPxTG domain-containing protein" evidence="4">
    <location>
        <begin position="27"/>
        <end position="599"/>
    </location>
</feature>
<feature type="transmembrane region" description="Helical" evidence="3">
    <location>
        <begin position="579"/>
        <end position="597"/>
    </location>
</feature>
<accession>A0A1E5GB49</accession>
<evidence type="ECO:0000256" key="4">
    <source>
        <dbReference type="SAM" id="SignalP"/>
    </source>
</evidence>
<evidence type="ECO:0000256" key="1">
    <source>
        <dbReference type="ARBA" id="ARBA00004196"/>
    </source>
</evidence>
<dbReference type="InterPro" id="IPR032675">
    <property type="entry name" value="LRR_dom_sf"/>
</dbReference>
<protein>
    <recommendedName>
        <fullName evidence="7">Gram-positive cocci surface proteins LPxTG domain-containing protein</fullName>
    </recommendedName>
</protein>
<dbReference type="Pfam" id="PF09479">
    <property type="entry name" value="Flg_new"/>
    <property type="match status" value="3"/>
</dbReference>
<dbReference type="AlphaFoldDB" id="A0A1E5GB49"/>
<dbReference type="Gene3D" id="2.60.40.4270">
    <property type="entry name" value="Listeria-Bacteroides repeat domain"/>
    <property type="match status" value="3"/>
</dbReference>
<dbReference type="InterPro" id="IPR011889">
    <property type="entry name" value="Liste_lipo_26"/>
</dbReference>
<sequence length="599" mass="66824">MKRSYAFFIAGALFLTIGSTKSVVLAETEQMQTSQNDTALLTSTLKDSGMYGTSSWELYTDGTMTVSSGSFVGELVGNAPWQKYKNIVTKITFTGPVTLQPEANHLFANCRLLTTVNTEQLDTSLVINMGGMFFYCTSLASVDVSTWNTSSAINMGGMFGNCYALTSLNLENFDVSNVTSIAGIFANSGLVDLQVSTWNTISVTDMSAAFYNNRALNYLDITSWSSTQVTSMSAMFGNCTSLSGIKLGDNMIFLANTLLPQVTQNENYTGRWVGLDTKIRYDSSVSFLSEYDGAQPDTFIWENRFQTITFDSIDGSEIPAQVVETDYQATEPEQPTKEGYSFIGWYTDEACTNQWDFSEPVRYTMTLFAGWQKNVETYMINFETNGGDPVASQSVLESTLVEEPVMPKKEGYVFLGWYTDISCTMSWDFGTPVTHDMTLYAGWQEKEKNYTVGFESNGGTPLEDVIIQKNSLLSKPEPPIKAGYQFVGWFSDPQLTQLWDFNRPVTSNLRLYAKWELIVENKNKSNEKTETKNGNESKTKTIKSNGVTAASTSDLAKHIIEKNEKMRLPKTGSQESIEYVMIGLLLIYLVFILKRIIKP</sequence>
<dbReference type="SUPFAM" id="SSF52058">
    <property type="entry name" value="L domain-like"/>
    <property type="match status" value="1"/>
</dbReference>
<comment type="caution">
    <text evidence="5">The sequence shown here is derived from an EMBL/GenBank/DDBJ whole genome shotgun (WGS) entry which is preliminary data.</text>
</comment>
<evidence type="ECO:0000313" key="6">
    <source>
        <dbReference type="Proteomes" id="UP000095094"/>
    </source>
</evidence>
<dbReference type="InterPro" id="IPR013378">
    <property type="entry name" value="InlB-like_B-rpt"/>
</dbReference>
<proteinExistence type="predicted"/>
<reference evidence="6" key="1">
    <citation type="submission" date="2016-09" db="EMBL/GenBank/DDBJ databases">
        <authorList>
            <person name="Gulvik C.A."/>
        </authorList>
    </citation>
    <scope>NUCLEOTIDE SEQUENCE [LARGE SCALE GENOMIC DNA]</scope>
    <source>
        <strain evidence="6">LMG 8895</strain>
    </source>
</reference>
<dbReference type="Proteomes" id="UP000095094">
    <property type="component" value="Unassembled WGS sequence"/>
</dbReference>
<dbReference type="EMBL" id="MIJY01000044">
    <property type="protein sequence ID" value="OEG09815.1"/>
    <property type="molecule type" value="Genomic_DNA"/>
</dbReference>
<feature type="signal peptide" evidence="4">
    <location>
        <begin position="1"/>
        <end position="26"/>
    </location>
</feature>
<dbReference type="InterPro" id="IPR042229">
    <property type="entry name" value="Listeria/Bacterioides_rpt_sf"/>
</dbReference>
<keyword evidence="4" id="KW-0732">Signal</keyword>
<evidence type="ECO:0000256" key="3">
    <source>
        <dbReference type="SAM" id="Phobius"/>
    </source>
</evidence>
<evidence type="ECO:0000313" key="5">
    <source>
        <dbReference type="EMBL" id="OEG09815.1"/>
    </source>
</evidence>
<organism evidence="5 6">
    <name type="scientific">Enterococcus termitis</name>
    <dbReference type="NCBI Taxonomy" id="332950"/>
    <lineage>
        <taxon>Bacteria</taxon>
        <taxon>Bacillati</taxon>
        <taxon>Bacillota</taxon>
        <taxon>Bacilli</taxon>
        <taxon>Lactobacillales</taxon>
        <taxon>Enterococcaceae</taxon>
        <taxon>Enterococcus</taxon>
    </lineage>
</organism>
<dbReference type="Pfam" id="PF03382">
    <property type="entry name" value="DUF285"/>
    <property type="match status" value="1"/>
</dbReference>
<evidence type="ECO:0008006" key="7">
    <source>
        <dbReference type="Google" id="ProtNLM"/>
    </source>
</evidence>
<dbReference type="GO" id="GO:0030313">
    <property type="term" value="C:cell envelope"/>
    <property type="evidence" value="ECO:0007669"/>
    <property type="project" value="UniProtKB-SubCell"/>
</dbReference>
<evidence type="ECO:0000256" key="2">
    <source>
        <dbReference type="SAM" id="MobiDB-lite"/>
    </source>
</evidence>